<name>A0ABN1ILN0_9CLOT</name>
<organism evidence="2 3">
    <name type="scientific">Clostridium malenominatum</name>
    <dbReference type="NCBI Taxonomy" id="1539"/>
    <lineage>
        <taxon>Bacteria</taxon>
        <taxon>Bacillati</taxon>
        <taxon>Bacillota</taxon>
        <taxon>Clostridia</taxon>
        <taxon>Eubacteriales</taxon>
        <taxon>Clostridiaceae</taxon>
        <taxon>Clostridium</taxon>
    </lineage>
</organism>
<keyword evidence="1" id="KW-0812">Transmembrane</keyword>
<keyword evidence="1" id="KW-1133">Transmembrane helix</keyword>
<feature type="transmembrane region" description="Helical" evidence="1">
    <location>
        <begin position="48"/>
        <end position="68"/>
    </location>
</feature>
<evidence type="ECO:0000313" key="2">
    <source>
        <dbReference type="EMBL" id="GAA0716482.1"/>
    </source>
</evidence>
<evidence type="ECO:0000256" key="1">
    <source>
        <dbReference type="SAM" id="Phobius"/>
    </source>
</evidence>
<feature type="transmembrane region" description="Helical" evidence="1">
    <location>
        <begin position="88"/>
        <end position="110"/>
    </location>
</feature>
<dbReference type="Proteomes" id="UP001500339">
    <property type="component" value="Unassembled WGS sequence"/>
</dbReference>
<feature type="transmembrane region" description="Helical" evidence="1">
    <location>
        <begin position="12"/>
        <end position="32"/>
    </location>
</feature>
<keyword evidence="3" id="KW-1185">Reference proteome</keyword>
<reference evidence="2 3" key="1">
    <citation type="journal article" date="2019" name="Int. J. Syst. Evol. Microbiol.">
        <title>The Global Catalogue of Microorganisms (GCM) 10K type strain sequencing project: providing services to taxonomists for standard genome sequencing and annotation.</title>
        <authorList>
            <consortium name="The Broad Institute Genomics Platform"/>
            <consortium name="The Broad Institute Genome Sequencing Center for Infectious Disease"/>
            <person name="Wu L."/>
            <person name="Ma J."/>
        </authorList>
    </citation>
    <scope>NUCLEOTIDE SEQUENCE [LARGE SCALE GENOMIC DNA]</scope>
    <source>
        <strain evidence="2 3">JCM 1405</strain>
    </source>
</reference>
<proteinExistence type="predicted"/>
<evidence type="ECO:0000313" key="3">
    <source>
        <dbReference type="Proteomes" id="UP001500339"/>
    </source>
</evidence>
<comment type="caution">
    <text evidence="2">The sequence shown here is derived from an EMBL/GenBank/DDBJ whole genome shotgun (WGS) entry which is preliminary data.</text>
</comment>
<dbReference type="EMBL" id="BAAACF010000001">
    <property type="protein sequence ID" value="GAA0716482.1"/>
    <property type="molecule type" value="Genomic_DNA"/>
</dbReference>
<evidence type="ECO:0008006" key="4">
    <source>
        <dbReference type="Google" id="ProtNLM"/>
    </source>
</evidence>
<keyword evidence="1" id="KW-0472">Membrane</keyword>
<protein>
    <recommendedName>
        <fullName evidence="4">Lycopene cyclase domain-containing protein</fullName>
    </recommendedName>
</protein>
<gene>
    <name evidence="2" type="ORF">GCM10008905_00990</name>
</gene>
<sequence>MGDLEGHGRLMASATIGDVNMSIVLYILLAYLNKDLNWIRGKWSRQDFVIMILYGLFLSFYFEISALYRGRWGYNVLTMPLVPTTPIGLIPVLQLIILLPLIFYVSKIIINKIN</sequence>
<accession>A0ABN1ILN0</accession>